<name>S5ZXB8_9CREN</name>
<dbReference type="GeneID" id="16574285"/>
<dbReference type="PATRIC" id="fig|1365176.7.peg.1621"/>
<dbReference type="eggNOG" id="arCOG06064">
    <property type="taxonomic scope" value="Archaea"/>
</dbReference>
<proteinExistence type="predicted"/>
<dbReference type="OrthoDB" id="27741at2157"/>
<organism evidence="1 2">
    <name type="scientific">Thermofilum adornatum</name>
    <dbReference type="NCBI Taxonomy" id="1365176"/>
    <lineage>
        <taxon>Archaea</taxon>
        <taxon>Thermoproteota</taxon>
        <taxon>Thermoprotei</taxon>
        <taxon>Thermofilales</taxon>
        <taxon>Thermofilaceae</taxon>
        <taxon>Thermofilum</taxon>
    </lineage>
</organism>
<protein>
    <recommendedName>
        <fullName evidence="3">Glycosyltransferase family 2 protein</fullName>
    </recommendedName>
</protein>
<dbReference type="KEGG" id="thb:N186_08205"/>
<dbReference type="RefSeq" id="WP_020963286.1">
    <property type="nucleotide sequence ID" value="NC_022093.1"/>
</dbReference>
<dbReference type="AlphaFoldDB" id="S5ZXB8"/>
<keyword evidence="2" id="KW-1185">Reference proteome</keyword>
<dbReference type="HOGENOM" id="CLU_982191_0_0_2"/>
<reference evidence="1 2" key="1">
    <citation type="journal article" date="2013" name="Genome Announc.">
        <title>Complete Genomic Sequence of 'Thermofilum adornatus' Strain 1910bT, a Hyperthermophilic Anaerobic Organotrophic Crenarchaeon.</title>
        <authorList>
            <person name="Dominova I.N."/>
            <person name="Kublanov I.V."/>
            <person name="Podosokorskaya O.A."/>
            <person name="Derbikova K.S."/>
            <person name="Patrushev M.V."/>
            <person name="Toshchakov S.V."/>
        </authorList>
    </citation>
    <scope>NUCLEOTIDE SEQUENCE [LARGE SCALE GENOMIC DNA]</scope>
    <source>
        <strain evidence="2">1910b</strain>
    </source>
</reference>
<evidence type="ECO:0000313" key="1">
    <source>
        <dbReference type="EMBL" id="AGT35979.1"/>
    </source>
</evidence>
<dbReference type="Proteomes" id="UP000015543">
    <property type="component" value="Chromosome"/>
</dbReference>
<evidence type="ECO:0008006" key="3">
    <source>
        <dbReference type="Google" id="ProtNLM"/>
    </source>
</evidence>
<accession>S5ZXB8</accession>
<dbReference type="EMBL" id="CP006646">
    <property type="protein sequence ID" value="AGT35979.1"/>
    <property type="molecule type" value="Genomic_DNA"/>
</dbReference>
<evidence type="ECO:0000313" key="2">
    <source>
        <dbReference type="Proteomes" id="UP000015543"/>
    </source>
</evidence>
<gene>
    <name evidence="1" type="ORF">N186_08205</name>
</gene>
<sequence>MILVTYVPFYRIHEVLLYFTKNCEIISPRECWVFVDNVYHEKQKELLRKIFPDSYLLSTGNWRNRTETWLEIIRHASATDDECVVVDSDNLLEDSFKEIYSALKDAPLYTLMNIEAWSNDQTRATYLRRSRKIGEITIRGETRPLLLYKVYEGPGPSLFRGGSPFFIGPKQVVVFRKYPSEEILRGIERAIREVDPWLRNFINDETPLGIIAYLMGIKEVYWTFGSYHLYHGSTPSRQTPFLVALAHVQFANGLAKVFRKKEFTYYGLKYRLAFWKNFLNLLSV</sequence>